<keyword evidence="4" id="KW-1185">Reference proteome</keyword>
<dbReference type="PROSITE" id="PS51257">
    <property type="entry name" value="PROKAR_LIPOPROTEIN"/>
    <property type="match status" value="1"/>
</dbReference>
<keyword evidence="1" id="KW-0175">Coiled coil</keyword>
<dbReference type="EMBL" id="JACOOE010000001">
    <property type="protein sequence ID" value="MBC5603353.1"/>
    <property type="molecule type" value="Genomic_DNA"/>
</dbReference>
<evidence type="ECO:0000259" key="2">
    <source>
        <dbReference type="Pfam" id="PF16378"/>
    </source>
</evidence>
<accession>A0ABR7C6C4</accession>
<sequence length="326" mass="36491">MKRIIFILLGIVSFIILQSCNDRDEIRQDIDNLNDRVDKLQETIMQYNEQVAAYDALLTGTSWMVDFSEHDQGYTIKLNNGKKLEVYNGEADLDYSPFRIGLDEKSGKYVWYYNDEILKQNGETVPVVGENGVTPQVRVNENGRWEFSFDGEIWKEGDNALPRAGGTLFDDVKKTDENGNTWIEGTSKGIPCLTFSWTVGGIENVVTIPTLGGLKLTLEVGKQDGGKEYVEEIDFKIHKPFEVKVGESLTVNIKQKGVKTVVIETTDFAVQITDKKDVIPDPVSGEVDGVMTITPLSAISMENIYLKIFSAENFCKLVLVPVKVLS</sequence>
<feature type="coiled-coil region" evidence="1">
    <location>
        <begin position="23"/>
        <end position="57"/>
    </location>
</feature>
<feature type="domain" description="DUF4988" evidence="2">
    <location>
        <begin position="27"/>
        <end position="151"/>
    </location>
</feature>
<name>A0ABR7C6C4_9BACE</name>
<organism evidence="3 4">
    <name type="scientific">Bacteroides difficilis</name>
    <dbReference type="NCBI Taxonomy" id="2763021"/>
    <lineage>
        <taxon>Bacteria</taxon>
        <taxon>Pseudomonadati</taxon>
        <taxon>Bacteroidota</taxon>
        <taxon>Bacteroidia</taxon>
        <taxon>Bacteroidales</taxon>
        <taxon>Bacteroidaceae</taxon>
        <taxon>Bacteroides</taxon>
    </lineage>
</organism>
<dbReference type="Proteomes" id="UP000600600">
    <property type="component" value="Unassembled WGS sequence"/>
</dbReference>
<protein>
    <recommendedName>
        <fullName evidence="2">DUF4988 domain-containing protein</fullName>
    </recommendedName>
</protein>
<dbReference type="Pfam" id="PF16378">
    <property type="entry name" value="DUF4988"/>
    <property type="match status" value="1"/>
</dbReference>
<proteinExistence type="predicted"/>
<evidence type="ECO:0000313" key="3">
    <source>
        <dbReference type="EMBL" id="MBC5603353.1"/>
    </source>
</evidence>
<evidence type="ECO:0000313" key="4">
    <source>
        <dbReference type="Proteomes" id="UP000600600"/>
    </source>
</evidence>
<dbReference type="RefSeq" id="WP_186966159.1">
    <property type="nucleotide sequence ID" value="NZ_JACOOE010000001.1"/>
</dbReference>
<comment type="caution">
    <text evidence="3">The sequence shown here is derived from an EMBL/GenBank/DDBJ whole genome shotgun (WGS) entry which is preliminary data.</text>
</comment>
<gene>
    <name evidence="3" type="ORF">H8S67_01510</name>
</gene>
<reference evidence="3 4" key="1">
    <citation type="submission" date="2020-08" db="EMBL/GenBank/DDBJ databases">
        <title>Genome public.</title>
        <authorList>
            <person name="Liu C."/>
            <person name="Sun Q."/>
        </authorList>
    </citation>
    <scope>NUCLEOTIDE SEQUENCE [LARGE SCALE GENOMIC DNA]</scope>
    <source>
        <strain evidence="3 4">M27</strain>
    </source>
</reference>
<evidence type="ECO:0000256" key="1">
    <source>
        <dbReference type="SAM" id="Coils"/>
    </source>
</evidence>
<dbReference type="InterPro" id="IPR032149">
    <property type="entry name" value="DUF4988"/>
</dbReference>